<dbReference type="Gene3D" id="3.90.70.80">
    <property type="match status" value="1"/>
</dbReference>
<comment type="caution">
    <text evidence="2">The sequence shown here is derived from an EMBL/GenBank/DDBJ whole genome shotgun (WGS) entry which is preliminary data.</text>
</comment>
<feature type="non-terminal residue" evidence="2">
    <location>
        <position position="1"/>
    </location>
</feature>
<dbReference type="SUPFAM" id="SSF54001">
    <property type="entry name" value="Cysteine proteinases"/>
    <property type="match status" value="1"/>
</dbReference>
<protein>
    <recommendedName>
        <fullName evidence="1">OTU domain-containing protein</fullName>
    </recommendedName>
</protein>
<dbReference type="EMBL" id="CAJOAY010023282">
    <property type="protein sequence ID" value="CAF4364865.1"/>
    <property type="molecule type" value="Genomic_DNA"/>
</dbReference>
<feature type="domain" description="OTU" evidence="1">
    <location>
        <begin position="31"/>
        <end position="159"/>
    </location>
</feature>
<accession>A0A820M0K3</accession>
<evidence type="ECO:0000259" key="1">
    <source>
        <dbReference type="PROSITE" id="PS50802"/>
    </source>
</evidence>
<gene>
    <name evidence="2" type="ORF">OKA104_LOCUS49525</name>
</gene>
<dbReference type="Pfam" id="PF02338">
    <property type="entry name" value="OTU"/>
    <property type="match status" value="1"/>
</dbReference>
<proteinExistence type="predicted"/>
<dbReference type="InterPro" id="IPR050704">
    <property type="entry name" value="Peptidase_C85-like"/>
</dbReference>
<dbReference type="GO" id="GO:0004843">
    <property type="term" value="F:cysteine-type deubiquitinase activity"/>
    <property type="evidence" value="ECO:0007669"/>
    <property type="project" value="TreeGrafter"/>
</dbReference>
<sequence length="163" mass="19052">PIEEDVEKYKEDTSFKLSYLTKFKTLCTLSVRIPQIESDGNCYFRALSDQISGSEEGHRILRILILDFISDNRELFEPFIDHEYFSSWNDFVFKMRQDGTFADGTIIVASATLLRREIIIHQNEQRPVLFKASFSMSNSNQIHLLYDSKNLHYNSLWQADGNK</sequence>
<feature type="non-terminal residue" evidence="2">
    <location>
        <position position="163"/>
    </location>
</feature>
<organism evidence="2 3">
    <name type="scientific">Adineta steineri</name>
    <dbReference type="NCBI Taxonomy" id="433720"/>
    <lineage>
        <taxon>Eukaryota</taxon>
        <taxon>Metazoa</taxon>
        <taxon>Spiralia</taxon>
        <taxon>Gnathifera</taxon>
        <taxon>Rotifera</taxon>
        <taxon>Eurotatoria</taxon>
        <taxon>Bdelloidea</taxon>
        <taxon>Adinetida</taxon>
        <taxon>Adinetidae</taxon>
        <taxon>Adineta</taxon>
    </lineage>
</organism>
<dbReference type="AlphaFoldDB" id="A0A820M0K3"/>
<dbReference type="Proteomes" id="UP000663881">
    <property type="component" value="Unassembled WGS sequence"/>
</dbReference>
<dbReference type="PROSITE" id="PS50802">
    <property type="entry name" value="OTU"/>
    <property type="match status" value="1"/>
</dbReference>
<reference evidence="2" key="1">
    <citation type="submission" date="2021-02" db="EMBL/GenBank/DDBJ databases">
        <authorList>
            <person name="Nowell W R."/>
        </authorList>
    </citation>
    <scope>NUCLEOTIDE SEQUENCE</scope>
</reference>
<dbReference type="PANTHER" id="PTHR12419">
    <property type="entry name" value="OTU DOMAIN CONTAINING PROTEIN"/>
    <property type="match status" value="1"/>
</dbReference>
<evidence type="ECO:0000313" key="2">
    <source>
        <dbReference type="EMBL" id="CAF4364865.1"/>
    </source>
</evidence>
<dbReference type="InterPro" id="IPR003323">
    <property type="entry name" value="OTU_dom"/>
</dbReference>
<evidence type="ECO:0000313" key="3">
    <source>
        <dbReference type="Proteomes" id="UP000663881"/>
    </source>
</evidence>
<dbReference type="InterPro" id="IPR038765">
    <property type="entry name" value="Papain-like_cys_pep_sf"/>
</dbReference>
<dbReference type="PANTHER" id="PTHR12419:SF7">
    <property type="entry name" value="OTU DOMAIN-CONTAINING PROTEIN 3"/>
    <property type="match status" value="1"/>
</dbReference>
<dbReference type="GO" id="GO:0016579">
    <property type="term" value="P:protein deubiquitination"/>
    <property type="evidence" value="ECO:0007669"/>
    <property type="project" value="TreeGrafter"/>
</dbReference>
<name>A0A820M0K3_9BILA</name>